<dbReference type="GO" id="GO:0070914">
    <property type="term" value="P:UV-damage excision repair"/>
    <property type="evidence" value="ECO:0000318"/>
    <property type="project" value="GO_Central"/>
</dbReference>
<reference evidence="12 13" key="1">
    <citation type="journal article" date="2008" name="Nature">
        <title>The genome of the choanoflagellate Monosiga brevicollis and the origin of metazoans.</title>
        <authorList>
            <consortium name="JGI Sequencing"/>
            <person name="King N."/>
            <person name="Westbrook M.J."/>
            <person name="Young S.L."/>
            <person name="Kuo A."/>
            <person name="Abedin M."/>
            <person name="Chapman J."/>
            <person name="Fairclough S."/>
            <person name="Hellsten U."/>
            <person name="Isogai Y."/>
            <person name="Letunic I."/>
            <person name="Marr M."/>
            <person name="Pincus D."/>
            <person name="Putnam N."/>
            <person name="Rokas A."/>
            <person name="Wright K.J."/>
            <person name="Zuzow R."/>
            <person name="Dirks W."/>
            <person name="Good M."/>
            <person name="Goodstein D."/>
            <person name="Lemons D."/>
            <person name="Li W."/>
            <person name="Lyons J.B."/>
            <person name="Morris A."/>
            <person name="Nichols S."/>
            <person name="Richter D.J."/>
            <person name="Salamov A."/>
            <person name="Bork P."/>
            <person name="Lim W.A."/>
            <person name="Manning G."/>
            <person name="Miller W.T."/>
            <person name="McGinnis W."/>
            <person name="Shapiro H."/>
            <person name="Tjian R."/>
            <person name="Grigoriev I.V."/>
            <person name="Rokhsar D."/>
        </authorList>
    </citation>
    <scope>NUCLEOTIDE SEQUENCE [LARGE SCALE GENOMIC DNA]</scope>
    <source>
        <strain evidence="13">MX1 / ATCC 50154</strain>
    </source>
</reference>
<dbReference type="InterPro" id="IPR000465">
    <property type="entry name" value="XPA/RAD14"/>
</dbReference>
<dbReference type="OMA" id="TCGHELS"/>
<comment type="similarity">
    <text evidence="2">Belongs to the XPA family.</text>
</comment>
<dbReference type="GO" id="GO:0000715">
    <property type="term" value="P:nucleotide-excision repair, DNA damage recognition"/>
    <property type="evidence" value="ECO:0000318"/>
    <property type="project" value="GO_Central"/>
</dbReference>
<dbReference type="SUPFAM" id="SSF57716">
    <property type="entry name" value="Glucocorticoid receptor-like (DNA-binding domain)"/>
    <property type="match status" value="1"/>
</dbReference>
<evidence type="ECO:0000256" key="5">
    <source>
        <dbReference type="ARBA" id="ARBA00022771"/>
    </source>
</evidence>
<organism evidence="12 13">
    <name type="scientific">Monosiga brevicollis</name>
    <name type="common">Choanoflagellate</name>
    <dbReference type="NCBI Taxonomy" id="81824"/>
    <lineage>
        <taxon>Eukaryota</taxon>
        <taxon>Choanoflagellata</taxon>
        <taxon>Craspedida</taxon>
        <taxon>Salpingoecidae</taxon>
        <taxon>Monosiga</taxon>
    </lineage>
</organism>
<dbReference type="PANTHER" id="PTHR10142:SF0">
    <property type="entry name" value="DNA REPAIR PROTEIN COMPLEMENTING XP-A CELLS"/>
    <property type="match status" value="1"/>
</dbReference>
<dbReference type="GO" id="GO:0000110">
    <property type="term" value="C:nucleotide-excision repair factor 1 complex"/>
    <property type="evidence" value="ECO:0000318"/>
    <property type="project" value="GO_Central"/>
</dbReference>
<dbReference type="Pfam" id="PF05181">
    <property type="entry name" value="XPA_C"/>
    <property type="match status" value="1"/>
</dbReference>
<feature type="region of interest" description="Disordered" evidence="10">
    <location>
        <begin position="48"/>
        <end position="74"/>
    </location>
</feature>
<dbReference type="InterPro" id="IPR009061">
    <property type="entry name" value="DNA-bd_dom_put_sf"/>
</dbReference>
<dbReference type="KEGG" id="mbr:MONBRDRAFT_23509"/>
<keyword evidence="8" id="KW-0234">DNA repair</keyword>
<protein>
    <recommendedName>
        <fullName evidence="11">XPA C-terminal domain-containing protein</fullName>
    </recommendedName>
</protein>
<dbReference type="STRING" id="81824.A9UTM2"/>
<dbReference type="PANTHER" id="PTHR10142">
    <property type="entry name" value="DNA REPAIR PROTEIN COMPLEMENTING XP-A CELLS"/>
    <property type="match status" value="1"/>
</dbReference>
<evidence type="ECO:0000256" key="7">
    <source>
        <dbReference type="ARBA" id="ARBA00023125"/>
    </source>
</evidence>
<keyword evidence="3" id="KW-0479">Metal-binding</keyword>
<dbReference type="Proteomes" id="UP000001357">
    <property type="component" value="Unassembled WGS sequence"/>
</dbReference>
<evidence type="ECO:0000256" key="8">
    <source>
        <dbReference type="ARBA" id="ARBA00023204"/>
    </source>
</evidence>
<evidence type="ECO:0000256" key="4">
    <source>
        <dbReference type="ARBA" id="ARBA00022763"/>
    </source>
</evidence>
<evidence type="ECO:0000256" key="6">
    <source>
        <dbReference type="ARBA" id="ARBA00022833"/>
    </source>
</evidence>
<sequence>MISRCAVPVMPVYQTLHHLTRSDAASSTPVVRRSTGFFRDTQAGFLLEEPPNEPVDVNPKRAKRHEHTPGAETMPSYPRGPACIDCGQEFTESFLVKHFGVVACNACRDVYKAGKYRLVTKTTASKEYLLRDSELSGGQSSLRFIERDNPNNDTYNKMKLFLLSQVQERSYARYEDEFGLQAEHDRRAAVQQGHQDRRREERLKKLRKETLTSEWLAQRVVHEHTFNPEDEVYDEEEDQWTKTCADCGFKVTYERM</sequence>
<dbReference type="InterPro" id="IPR022652">
    <property type="entry name" value="Znf_XPA_CS"/>
</dbReference>
<keyword evidence="5" id="KW-0863">Zinc-finger</keyword>
<evidence type="ECO:0000313" key="13">
    <source>
        <dbReference type="Proteomes" id="UP000001357"/>
    </source>
</evidence>
<evidence type="ECO:0000256" key="9">
    <source>
        <dbReference type="ARBA" id="ARBA00023242"/>
    </source>
</evidence>
<evidence type="ECO:0000256" key="2">
    <source>
        <dbReference type="ARBA" id="ARBA00005548"/>
    </source>
</evidence>
<dbReference type="SUPFAM" id="SSF46955">
    <property type="entry name" value="Putative DNA-binding domain"/>
    <property type="match status" value="1"/>
</dbReference>
<dbReference type="Gene3D" id="3.90.530.10">
    <property type="entry name" value="XPA C-terminal domain"/>
    <property type="match status" value="1"/>
</dbReference>
<evidence type="ECO:0000256" key="10">
    <source>
        <dbReference type="SAM" id="MobiDB-lite"/>
    </source>
</evidence>
<dbReference type="NCBIfam" id="TIGR00598">
    <property type="entry name" value="rad14"/>
    <property type="match status" value="1"/>
</dbReference>
<dbReference type="GO" id="GO:0006284">
    <property type="term" value="P:base-excision repair"/>
    <property type="evidence" value="ECO:0000318"/>
    <property type="project" value="GO_Central"/>
</dbReference>
<evidence type="ECO:0000256" key="3">
    <source>
        <dbReference type="ARBA" id="ARBA00022723"/>
    </source>
</evidence>
<name>A9UTM2_MONBE</name>
<evidence type="ECO:0000313" key="12">
    <source>
        <dbReference type="EMBL" id="EDQ91270.1"/>
    </source>
</evidence>
<accession>A9UTM2</accession>
<dbReference type="InterPro" id="IPR022656">
    <property type="entry name" value="XPA_C"/>
</dbReference>
<dbReference type="GeneID" id="5888990"/>
<keyword evidence="13" id="KW-1185">Reference proteome</keyword>
<dbReference type="RefSeq" id="XP_001743692.1">
    <property type="nucleotide sequence ID" value="XM_001743640.1"/>
</dbReference>
<proteinExistence type="inferred from homology"/>
<keyword evidence="9" id="KW-0539">Nucleus</keyword>
<evidence type="ECO:0000256" key="1">
    <source>
        <dbReference type="ARBA" id="ARBA00004123"/>
    </source>
</evidence>
<dbReference type="AlphaFoldDB" id="A9UTM2"/>
<gene>
    <name evidence="12" type="ORF">MONBRDRAFT_23509</name>
</gene>
<evidence type="ECO:0000259" key="11">
    <source>
        <dbReference type="Pfam" id="PF05181"/>
    </source>
</evidence>
<dbReference type="GO" id="GO:1901255">
    <property type="term" value="P:nucleotide-excision repair involved in interstrand cross-link repair"/>
    <property type="evidence" value="ECO:0000318"/>
    <property type="project" value="GO_Central"/>
</dbReference>
<dbReference type="EMBL" id="CH991545">
    <property type="protein sequence ID" value="EDQ91270.1"/>
    <property type="molecule type" value="Genomic_DNA"/>
</dbReference>
<dbReference type="Pfam" id="PF01286">
    <property type="entry name" value="XPA_N"/>
    <property type="match status" value="1"/>
</dbReference>
<dbReference type="InterPro" id="IPR037129">
    <property type="entry name" value="XPA_sf"/>
</dbReference>
<comment type="subcellular location">
    <subcellularLocation>
        <location evidence="1">Nucleus</location>
    </subcellularLocation>
</comment>
<dbReference type="GO" id="GO:0003684">
    <property type="term" value="F:damaged DNA binding"/>
    <property type="evidence" value="ECO:0000318"/>
    <property type="project" value="GO_Central"/>
</dbReference>
<dbReference type="eggNOG" id="KOG4017">
    <property type="taxonomic scope" value="Eukaryota"/>
</dbReference>
<dbReference type="GO" id="GO:0008270">
    <property type="term" value="F:zinc ion binding"/>
    <property type="evidence" value="ECO:0007669"/>
    <property type="project" value="UniProtKB-KW"/>
</dbReference>
<feature type="domain" description="XPA C-terminal" evidence="11">
    <location>
        <begin position="115"/>
        <end position="166"/>
    </location>
</feature>
<keyword evidence="4" id="KW-0227">DNA damage</keyword>
<keyword evidence="6" id="KW-0862">Zinc</keyword>
<dbReference type="InParanoid" id="A9UTM2"/>
<dbReference type="FunCoup" id="A9UTM2">
    <property type="interactions" value="688"/>
</dbReference>
<keyword evidence="7" id="KW-0238">DNA-binding</keyword>